<keyword evidence="2" id="KW-1185">Reference proteome</keyword>
<proteinExistence type="predicted"/>
<dbReference type="Proteomes" id="UP000316714">
    <property type="component" value="Unassembled WGS sequence"/>
</dbReference>
<dbReference type="AlphaFoldDB" id="A0A5C5UZV1"/>
<accession>A0A5C5UZV1</accession>
<dbReference type="EMBL" id="SIHJ01000004">
    <property type="protein sequence ID" value="TWT31150.1"/>
    <property type="molecule type" value="Genomic_DNA"/>
</dbReference>
<gene>
    <name evidence="1" type="ORF">KOR34_45260</name>
</gene>
<name>A0A5C5UZV1_9BACT</name>
<evidence type="ECO:0000313" key="2">
    <source>
        <dbReference type="Proteomes" id="UP000316714"/>
    </source>
</evidence>
<sequence length="103" mass="11626">MASVLIPRRVLDSIDSVHCESAGAADLRTLDRSEQFCDKWIHVHNELSVDETLVEQFEQQGISEFEAQRRAAAALSANAWEQLTDSPRVVVHPVPRYADELRP</sequence>
<protein>
    <submittedName>
        <fullName evidence="1">Uncharacterized protein</fullName>
    </submittedName>
</protein>
<comment type="caution">
    <text evidence="1">The sequence shown here is derived from an EMBL/GenBank/DDBJ whole genome shotgun (WGS) entry which is preliminary data.</text>
</comment>
<dbReference type="RefSeq" id="WP_146568337.1">
    <property type="nucleotide sequence ID" value="NZ_SIHJ01000004.1"/>
</dbReference>
<evidence type="ECO:0000313" key="1">
    <source>
        <dbReference type="EMBL" id="TWT31150.1"/>
    </source>
</evidence>
<reference evidence="1 2" key="1">
    <citation type="submission" date="2019-02" db="EMBL/GenBank/DDBJ databases">
        <title>Deep-cultivation of Planctomycetes and their phenomic and genomic characterization uncovers novel biology.</title>
        <authorList>
            <person name="Wiegand S."/>
            <person name="Jogler M."/>
            <person name="Boedeker C."/>
            <person name="Pinto D."/>
            <person name="Vollmers J."/>
            <person name="Rivas-Marin E."/>
            <person name="Kohn T."/>
            <person name="Peeters S.H."/>
            <person name="Heuer A."/>
            <person name="Rast P."/>
            <person name="Oberbeckmann S."/>
            <person name="Bunk B."/>
            <person name="Jeske O."/>
            <person name="Meyerdierks A."/>
            <person name="Storesund J.E."/>
            <person name="Kallscheuer N."/>
            <person name="Luecker S."/>
            <person name="Lage O.M."/>
            <person name="Pohl T."/>
            <person name="Merkel B.J."/>
            <person name="Hornburger P."/>
            <person name="Mueller R.-W."/>
            <person name="Bruemmer F."/>
            <person name="Labrenz M."/>
            <person name="Spormann A.M."/>
            <person name="Op Den Camp H."/>
            <person name="Overmann J."/>
            <person name="Amann R."/>
            <person name="Jetten M.S.M."/>
            <person name="Mascher T."/>
            <person name="Medema M.H."/>
            <person name="Devos D.P."/>
            <person name="Kaster A.-K."/>
            <person name="Ovreas L."/>
            <person name="Rohde M."/>
            <person name="Galperin M.Y."/>
            <person name="Jogler C."/>
        </authorList>
    </citation>
    <scope>NUCLEOTIDE SEQUENCE [LARGE SCALE GENOMIC DNA]</scope>
    <source>
        <strain evidence="1 2">KOR34</strain>
    </source>
</reference>
<organism evidence="1 2">
    <name type="scientific">Posidoniimonas corsicana</name>
    <dbReference type="NCBI Taxonomy" id="1938618"/>
    <lineage>
        <taxon>Bacteria</taxon>
        <taxon>Pseudomonadati</taxon>
        <taxon>Planctomycetota</taxon>
        <taxon>Planctomycetia</taxon>
        <taxon>Pirellulales</taxon>
        <taxon>Lacipirellulaceae</taxon>
        <taxon>Posidoniimonas</taxon>
    </lineage>
</organism>